<evidence type="ECO:0000256" key="7">
    <source>
        <dbReference type="ARBA" id="ARBA00023306"/>
    </source>
</evidence>
<evidence type="ECO:0000313" key="9">
    <source>
        <dbReference type="EMBL" id="MFD2798941.1"/>
    </source>
</evidence>
<protein>
    <recommendedName>
        <fullName evidence="3">Cell wall synthesis protein Wag31</fullName>
    </recommendedName>
    <alternativeName>
        <fullName evidence="8">Antigen 84</fullName>
    </alternativeName>
</protein>
<dbReference type="Gene3D" id="6.10.250.660">
    <property type="match status" value="2"/>
</dbReference>
<sequence>MAVTSEDVRNIRFPEAPFGTRGYNESEVDAFLDRIASTLDGEDDVTAEDVHDVSFGRTPIGRRCGYDQASVDAFLRTVESTLAARTAATSSTPYLAPALEHTHTRRPLWRRRVRR</sequence>
<keyword evidence="5" id="KW-0132">Cell division</keyword>
<comment type="similarity">
    <text evidence="2">Belongs to the DivIVA family.</text>
</comment>
<evidence type="ECO:0000256" key="8">
    <source>
        <dbReference type="ARBA" id="ARBA00031737"/>
    </source>
</evidence>
<dbReference type="EMBL" id="JBHUOF010000006">
    <property type="protein sequence ID" value="MFD2798941.1"/>
    <property type="molecule type" value="Genomic_DNA"/>
</dbReference>
<keyword evidence="10" id="KW-1185">Reference proteome</keyword>
<dbReference type="RefSeq" id="WP_377389728.1">
    <property type="nucleotide sequence ID" value="NZ_JBHSAN010000018.1"/>
</dbReference>
<dbReference type="NCBIfam" id="TIGR03544">
    <property type="entry name" value="DivI1A_domain"/>
    <property type="match status" value="2"/>
</dbReference>
<gene>
    <name evidence="9" type="ORF">ACFS2C_06000</name>
</gene>
<accession>A0ABW5W9K8</accession>
<evidence type="ECO:0000256" key="2">
    <source>
        <dbReference type="ARBA" id="ARBA00009008"/>
    </source>
</evidence>
<reference evidence="10" key="1">
    <citation type="journal article" date="2019" name="Int. J. Syst. Evol. Microbiol.">
        <title>The Global Catalogue of Microorganisms (GCM) 10K type strain sequencing project: providing services to taxonomists for standard genome sequencing and annotation.</title>
        <authorList>
            <consortium name="The Broad Institute Genomics Platform"/>
            <consortium name="The Broad Institute Genome Sequencing Center for Infectious Disease"/>
            <person name="Wu L."/>
            <person name="Ma J."/>
        </authorList>
    </citation>
    <scope>NUCLEOTIDE SEQUENCE [LARGE SCALE GENOMIC DNA]</scope>
    <source>
        <strain evidence="10">IBRC-M 10906</strain>
    </source>
</reference>
<name>A0ABW5W9K8_9PSEU</name>
<evidence type="ECO:0000256" key="3">
    <source>
        <dbReference type="ARBA" id="ARBA00018787"/>
    </source>
</evidence>
<dbReference type="InterPro" id="IPR007793">
    <property type="entry name" value="DivIVA_fam"/>
</dbReference>
<evidence type="ECO:0000256" key="5">
    <source>
        <dbReference type="ARBA" id="ARBA00022618"/>
    </source>
</evidence>
<comment type="caution">
    <text evidence="9">The sequence shown here is derived from an EMBL/GenBank/DDBJ whole genome shotgun (WGS) entry which is preliminary data.</text>
</comment>
<dbReference type="PANTHER" id="PTHR35794:SF2">
    <property type="entry name" value="CELL DIVISION PROTEIN DIVIVA"/>
    <property type="match status" value="1"/>
</dbReference>
<keyword evidence="7" id="KW-0131">Cell cycle</keyword>
<dbReference type="InterPro" id="IPR019933">
    <property type="entry name" value="DivIVA_domain"/>
</dbReference>
<evidence type="ECO:0000313" key="10">
    <source>
        <dbReference type="Proteomes" id="UP001597478"/>
    </source>
</evidence>
<evidence type="ECO:0000256" key="4">
    <source>
        <dbReference type="ARBA" id="ARBA00022490"/>
    </source>
</evidence>
<organism evidence="9 10">
    <name type="scientific">Prauserella oleivorans</name>
    <dbReference type="NCBI Taxonomy" id="1478153"/>
    <lineage>
        <taxon>Bacteria</taxon>
        <taxon>Bacillati</taxon>
        <taxon>Actinomycetota</taxon>
        <taxon>Actinomycetes</taxon>
        <taxon>Pseudonocardiales</taxon>
        <taxon>Pseudonocardiaceae</taxon>
        <taxon>Prauserella</taxon>
    </lineage>
</organism>
<keyword evidence="4" id="KW-0963">Cytoplasm</keyword>
<dbReference type="PANTHER" id="PTHR35794">
    <property type="entry name" value="CELL DIVISION PROTEIN DIVIVA"/>
    <property type="match status" value="1"/>
</dbReference>
<keyword evidence="6" id="KW-0175">Coiled coil</keyword>
<dbReference type="Proteomes" id="UP001597478">
    <property type="component" value="Unassembled WGS sequence"/>
</dbReference>
<evidence type="ECO:0000256" key="6">
    <source>
        <dbReference type="ARBA" id="ARBA00023054"/>
    </source>
</evidence>
<proteinExistence type="inferred from homology"/>
<comment type="subcellular location">
    <subcellularLocation>
        <location evidence="1">Cytoplasm</location>
    </subcellularLocation>
</comment>
<evidence type="ECO:0000256" key="1">
    <source>
        <dbReference type="ARBA" id="ARBA00004496"/>
    </source>
</evidence>